<gene>
    <name evidence="1" type="ordered locus">GNIT_2855</name>
</gene>
<dbReference type="AlphaFoldDB" id="G4QMK0"/>
<proteinExistence type="predicted"/>
<accession>G4QMK0</accession>
<organism evidence="1 2">
    <name type="scientific">Glaciecola nitratireducens (strain JCM 12485 / KCTC 12276 / FR1064)</name>
    <dbReference type="NCBI Taxonomy" id="1085623"/>
    <lineage>
        <taxon>Bacteria</taxon>
        <taxon>Pseudomonadati</taxon>
        <taxon>Pseudomonadota</taxon>
        <taxon>Gammaproteobacteria</taxon>
        <taxon>Alteromonadales</taxon>
        <taxon>Alteromonadaceae</taxon>
        <taxon>Brumicola</taxon>
    </lineage>
</organism>
<dbReference type="KEGG" id="gni:GNIT_2855"/>
<evidence type="ECO:0000313" key="2">
    <source>
        <dbReference type="Proteomes" id="UP000009282"/>
    </source>
</evidence>
<dbReference type="EMBL" id="CP003060">
    <property type="protein sequence ID" value="AEP30952.1"/>
    <property type="molecule type" value="Genomic_DNA"/>
</dbReference>
<protein>
    <submittedName>
        <fullName evidence="1">Uncharacterized protein</fullName>
    </submittedName>
</protein>
<sequence length="39" mass="4605">MISINHTTFVTLYYRLGCYAYYQTSDAYFLSELSLGRDK</sequence>
<dbReference type="STRING" id="1085623.GNIT_2855"/>
<name>G4QMK0_GLANF</name>
<evidence type="ECO:0000313" key="1">
    <source>
        <dbReference type="EMBL" id="AEP30952.1"/>
    </source>
</evidence>
<dbReference type="HOGENOM" id="CLU_3310443_0_0_6"/>
<keyword evidence="2" id="KW-1185">Reference proteome</keyword>
<dbReference type="Proteomes" id="UP000009282">
    <property type="component" value="Chromosome"/>
</dbReference>
<reference evidence="1 2" key="1">
    <citation type="journal article" date="2011" name="J. Bacteriol.">
        <title>Complete genome sequence of seawater bacterium Glaciecola nitratireducens FR1064T.</title>
        <authorList>
            <person name="Bian F."/>
            <person name="Qin Q.L."/>
            <person name="Xie B.B."/>
            <person name="Shu Y.L."/>
            <person name="Zhang X.Y."/>
            <person name="Yu Y."/>
            <person name="Chen B."/>
            <person name="Chen X.L."/>
            <person name="Zhou B.C."/>
            <person name="Zhang Y.Z."/>
        </authorList>
    </citation>
    <scope>NUCLEOTIDE SEQUENCE [LARGE SCALE GENOMIC DNA]</scope>
    <source>
        <strain evidence="2">JCM 12485 / KCTC 12276 / FR1064</strain>
    </source>
</reference>